<keyword evidence="3" id="KW-1185">Reference proteome</keyword>
<accession>A0AAE1ZBZ5</accession>
<feature type="region of interest" description="Disordered" evidence="1">
    <location>
        <begin position="124"/>
        <end position="185"/>
    </location>
</feature>
<dbReference type="EMBL" id="JALJAT010000003">
    <property type="protein sequence ID" value="KAK4471471.1"/>
    <property type="molecule type" value="Genomic_DNA"/>
</dbReference>
<sequence length="228" mass="25399">MQTRSTSPVVSLSNNRDLTYNKIYSHINIPISSDDKLSNSSNFASSNSTETAKCSCTYDVDSVDRNNPDDNNVGNDQNCNKSNGLLIFSSNVRVLTSPKFKKTVTIKRVHSDCLHDPNMKVTASAERTNNNDNNNSRSTISSSNRSSVDFHTNLNNTPTYTETTSGQRTARNESPAMSLSSFETSHSLNRLQKTNLEIFYHGKSNNYHSNWDVTKGGETEGRYLPHKS</sequence>
<evidence type="ECO:0000313" key="3">
    <source>
        <dbReference type="Proteomes" id="UP001292079"/>
    </source>
</evidence>
<reference evidence="2" key="1">
    <citation type="submission" date="2022-04" db="EMBL/GenBank/DDBJ databases">
        <authorList>
            <person name="Xu L."/>
            <person name="Lv Z."/>
        </authorList>
    </citation>
    <scope>NUCLEOTIDE SEQUENCE</scope>
    <source>
        <strain evidence="2">LV_2022a</strain>
    </source>
</reference>
<feature type="compositionally biased region" description="Low complexity" evidence="1">
    <location>
        <begin position="127"/>
        <end position="147"/>
    </location>
</feature>
<dbReference type="AlphaFoldDB" id="A0AAE1ZBZ5"/>
<dbReference type="Proteomes" id="UP001292079">
    <property type="component" value="Unassembled WGS sequence"/>
</dbReference>
<organism evidence="2 3">
    <name type="scientific">Schistosoma mekongi</name>
    <name type="common">Parasitic worm</name>
    <dbReference type="NCBI Taxonomy" id="38744"/>
    <lineage>
        <taxon>Eukaryota</taxon>
        <taxon>Metazoa</taxon>
        <taxon>Spiralia</taxon>
        <taxon>Lophotrochozoa</taxon>
        <taxon>Platyhelminthes</taxon>
        <taxon>Trematoda</taxon>
        <taxon>Digenea</taxon>
        <taxon>Strigeidida</taxon>
        <taxon>Schistosomatoidea</taxon>
        <taxon>Schistosomatidae</taxon>
        <taxon>Schistosoma</taxon>
    </lineage>
</organism>
<gene>
    <name evidence="2" type="ORF">MN116_004897</name>
</gene>
<comment type="caution">
    <text evidence="2">The sequence shown here is derived from an EMBL/GenBank/DDBJ whole genome shotgun (WGS) entry which is preliminary data.</text>
</comment>
<proteinExistence type="predicted"/>
<feature type="compositionally biased region" description="Polar residues" evidence="1">
    <location>
        <begin position="175"/>
        <end position="185"/>
    </location>
</feature>
<protein>
    <submittedName>
        <fullName evidence="2">Uncharacterized protein</fullName>
    </submittedName>
</protein>
<reference evidence="2" key="2">
    <citation type="journal article" date="2023" name="Infect Dis Poverty">
        <title>Chromosome-scale genome of the human blood fluke Schistosoma mekongi and its implications for public health.</title>
        <authorList>
            <person name="Zhou M."/>
            <person name="Xu L."/>
            <person name="Xu D."/>
            <person name="Chen W."/>
            <person name="Khan J."/>
            <person name="Hu Y."/>
            <person name="Huang H."/>
            <person name="Wei H."/>
            <person name="Zhang Y."/>
            <person name="Chusongsang P."/>
            <person name="Tanasarnprasert K."/>
            <person name="Hu X."/>
            <person name="Limpanont Y."/>
            <person name="Lv Z."/>
        </authorList>
    </citation>
    <scope>NUCLEOTIDE SEQUENCE</scope>
    <source>
        <strain evidence="2">LV_2022a</strain>
    </source>
</reference>
<evidence type="ECO:0000313" key="2">
    <source>
        <dbReference type="EMBL" id="KAK4471471.1"/>
    </source>
</evidence>
<evidence type="ECO:0000256" key="1">
    <source>
        <dbReference type="SAM" id="MobiDB-lite"/>
    </source>
</evidence>
<feature type="compositionally biased region" description="Polar residues" evidence="1">
    <location>
        <begin position="149"/>
        <end position="169"/>
    </location>
</feature>
<name>A0AAE1ZBZ5_SCHME</name>